<dbReference type="GO" id="GO:0015562">
    <property type="term" value="F:efflux transmembrane transporter activity"/>
    <property type="evidence" value="ECO:0007669"/>
    <property type="project" value="TreeGrafter"/>
</dbReference>
<evidence type="ECO:0000256" key="2">
    <source>
        <dbReference type="ARBA" id="ARBA00022448"/>
    </source>
</evidence>
<protein>
    <submittedName>
        <fullName evidence="8">Uncharacterized protein</fullName>
    </submittedName>
</protein>
<accession>A0A0F9S266</accession>
<reference evidence="8" key="1">
    <citation type="journal article" date="2015" name="Nature">
        <title>Complex archaea that bridge the gap between prokaryotes and eukaryotes.</title>
        <authorList>
            <person name="Spang A."/>
            <person name="Saw J.H."/>
            <person name="Jorgensen S.L."/>
            <person name="Zaremba-Niedzwiedzka K."/>
            <person name="Martijn J."/>
            <person name="Lind A.E."/>
            <person name="van Eijk R."/>
            <person name="Schleper C."/>
            <person name="Guy L."/>
            <person name="Ettema T.J."/>
        </authorList>
    </citation>
    <scope>NUCLEOTIDE SEQUENCE</scope>
</reference>
<dbReference type="Gene3D" id="2.40.30.170">
    <property type="match status" value="1"/>
</dbReference>
<dbReference type="InterPro" id="IPR058627">
    <property type="entry name" value="MdtA-like_C"/>
</dbReference>
<dbReference type="Gene3D" id="6.20.50.140">
    <property type="match status" value="1"/>
</dbReference>
<feature type="coiled-coil region" evidence="4">
    <location>
        <begin position="98"/>
        <end position="132"/>
    </location>
</feature>
<evidence type="ECO:0000259" key="5">
    <source>
        <dbReference type="Pfam" id="PF25876"/>
    </source>
</evidence>
<dbReference type="GO" id="GO:0019898">
    <property type="term" value="C:extrinsic component of membrane"/>
    <property type="evidence" value="ECO:0007669"/>
    <property type="project" value="InterPro"/>
</dbReference>
<evidence type="ECO:0000259" key="7">
    <source>
        <dbReference type="Pfam" id="PF25967"/>
    </source>
</evidence>
<comment type="subcellular location">
    <subcellularLocation>
        <location evidence="1">Cell envelope</location>
    </subcellularLocation>
</comment>
<dbReference type="GO" id="GO:1990195">
    <property type="term" value="C:macrolide transmembrane transporter complex"/>
    <property type="evidence" value="ECO:0007669"/>
    <property type="project" value="InterPro"/>
</dbReference>
<dbReference type="Gene3D" id="6.10.140.1990">
    <property type="match status" value="1"/>
</dbReference>
<dbReference type="AlphaFoldDB" id="A0A0F9S266"/>
<feature type="domain" description="Multidrug resistance protein MdtA-like alpha-helical hairpin" evidence="5">
    <location>
        <begin position="108"/>
        <end position="178"/>
    </location>
</feature>
<dbReference type="GO" id="GO:1990961">
    <property type="term" value="P:xenobiotic detoxification by transmembrane export across the plasma membrane"/>
    <property type="evidence" value="ECO:0007669"/>
    <property type="project" value="InterPro"/>
</dbReference>
<evidence type="ECO:0000256" key="1">
    <source>
        <dbReference type="ARBA" id="ARBA00004196"/>
    </source>
</evidence>
<organism evidence="8">
    <name type="scientific">marine sediment metagenome</name>
    <dbReference type="NCBI Taxonomy" id="412755"/>
    <lineage>
        <taxon>unclassified sequences</taxon>
        <taxon>metagenomes</taxon>
        <taxon>ecological metagenomes</taxon>
    </lineage>
</organism>
<feature type="domain" description="Multidrug resistance protein MdtA-like barrel-sandwich hybrid" evidence="6">
    <location>
        <begin position="58"/>
        <end position="212"/>
    </location>
</feature>
<evidence type="ECO:0000256" key="4">
    <source>
        <dbReference type="SAM" id="Coils"/>
    </source>
</evidence>
<proteinExistence type="predicted"/>
<dbReference type="EMBL" id="LAZR01000610">
    <property type="protein sequence ID" value="KKN62855.1"/>
    <property type="molecule type" value="Genomic_DNA"/>
</dbReference>
<evidence type="ECO:0000313" key="8">
    <source>
        <dbReference type="EMBL" id="KKN62855.1"/>
    </source>
</evidence>
<comment type="caution">
    <text evidence="8">The sequence shown here is derived from an EMBL/GenBank/DDBJ whole genome shotgun (WGS) entry which is preliminary data.</text>
</comment>
<dbReference type="Gene3D" id="2.40.50.100">
    <property type="match status" value="1"/>
</dbReference>
<dbReference type="InterPro" id="IPR006143">
    <property type="entry name" value="RND_pump_MFP"/>
</dbReference>
<dbReference type="InterPro" id="IPR030190">
    <property type="entry name" value="MacA_alpha-hairpin_sf"/>
</dbReference>
<dbReference type="GO" id="GO:1990281">
    <property type="term" value="C:efflux pump complex"/>
    <property type="evidence" value="ECO:0007669"/>
    <property type="project" value="TreeGrafter"/>
</dbReference>
<dbReference type="InterPro" id="IPR058625">
    <property type="entry name" value="MdtA-like_BSH"/>
</dbReference>
<dbReference type="InterPro" id="IPR058624">
    <property type="entry name" value="MdtA-like_HH"/>
</dbReference>
<dbReference type="SUPFAM" id="SSF111369">
    <property type="entry name" value="HlyD-like secretion proteins"/>
    <property type="match status" value="1"/>
</dbReference>
<dbReference type="NCBIfam" id="TIGR01730">
    <property type="entry name" value="RND_mfp"/>
    <property type="match status" value="1"/>
</dbReference>
<gene>
    <name evidence="8" type="ORF">LCGC14_0507540</name>
</gene>
<name>A0A0F9S266_9ZZZZ</name>
<keyword evidence="2" id="KW-0813">Transport</keyword>
<keyword evidence="3 4" id="KW-0175">Coiled coil</keyword>
<dbReference type="Pfam" id="PF25917">
    <property type="entry name" value="BSH_RND"/>
    <property type="match status" value="1"/>
</dbReference>
<sequence length="378" mass="41579">MLFLKKIFIFILVAAAAYAGYYFYKDEPDKPVFLTEQVKRGDIENYIAATGTLEPKKYVEVGAQVSGQLEKIYVEEGQLVEAGQLLMEIDATVFETKVQNSEASLEGNRAELQQLEAELELAALRAKRNKNLRDKNAVSDDTLAESVANEKILRAKIRAMQSQIKADSASLDGDMATLGYAKIYAPIGGTVVSISVREGQTLNANQNAPLLLKIADLSVLTLRAEVSEADVNRLNKGMVVYFKTFGGGERRWYSTVRQVLPTPSIVNDVVLYQALIDIDNADNQLMDAMTTQVFFIRDSAEDALIIPLGAVRSNGKDNKVVKKNGTKLERVNVETGVRNRTHVQILSGLAENDSVVIGDQTRNGNKANSLLGSQRRGF</sequence>
<dbReference type="PANTHER" id="PTHR30469:SF33">
    <property type="entry name" value="SLR1207 PROTEIN"/>
    <property type="match status" value="1"/>
</dbReference>
<evidence type="ECO:0000256" key="3">
    <source>
        <dbReference type="ARBA" id="ARBA00023054"/>
    </source>
</evidence>
<evidence type="ECO:0000259" key="6">
    <source>
        <dbReference type="Pfam" id="PF25917"/>
    </source>
</evidence>
<feature type="domain" description="Multidrug resistance protein MdtA-like C-terminal permuted SH3" evidence="7">
    <location>
        <begin position="302"/>
        <end position="359"/>
    </location>
</feature>
<dbReference type="GO" id="GO:0030313">
    <property type="term" value="C:cell envelope"/>
    <property type="evidence" value="ECO:0007669"/>
    <property type="project" value="UniProtKB-SubCell"/>
</dbReference>
<dbReference type="Pfam" id="PF25967">
    <property type="entry name" value="RND-MFP_C"/>
    <property type="match status" value="1"/>
</dbReference>
<dbReference type="Pfam" id="PF25876">
    <property type="entry name" value="HH_MFP_RND"/>
    <property type="match status" value="1"/>
</dbReference>
<dbReference type="PANTHER" id="PTHR30469">
    <property type="entry name" value="MULTIDRUG RESISTANCE PROTEIN MDTA"/>
    <property type="match status" value="1"/>
</dbReference>